<dbReference type="EMBL" id="VEVO01000014">
    <property type="protein sequence ID" value="KAF0032129.1"/>
    <property type="molecule type" value="Genomic_DNA"/>
</dbReference>
<dbReference type="Proteomes" id="UP000438429">
    <property type="component" value="Unassembled WGS sequence"/>
</dbReference>
<feature type="compositionally biased region" description="Basic and acidic residues" evidence="1">
    <location>
        <begin position="1"/>
        <end position="10"/>
    </location>
</feature>
<accession>A0A6A4SHZ2</accession>
<feature type="compositionally biased region" description="Basic and acidic residues" evidence="1">
    <location>
        <begin position="23"/>
        <end position="34"/>
    </location>
</feature>
<feature type="compositionally biased region" description="Polar residues" evidence="1">
    <location>
        <begin position="119"/>
        <end position="128"/>
    </location>
</feature>
<protein>
    <submittedName>
        <fullName evidence="2">Uncharacterized protein</fullName>
    </submittedName>
</protein>
<dbReference type="AlphaFoldDB" id="A0A6A4SHZ2"/>
<feature type="compositionally biased region" description="Basic and acidic residues" evidence="1">
    <location>
        <begin position="83"/>
        <end position="94"/>
    </location>
</feature>
<reference evidence="2 3" key="1">
    <citation type="submission" date="2019-06" db="EMBL/GenBank/DDBJ databases">
        <title>Draft genomes of female and male turbot (Scophthalmus maximus).</title>
        <authorList>
            <person name="Xu H."/>
            <person name="Xu X.-W."/>
            <person name="Shao C."/>
            <person name="Chen S."/>
        </authorList>
    </citation>
    <scope>NUCLEOTIDE SEQUENCE [LARGE SCALE GENOMIC DNA]</scope>
    <source>
        <strain evidence="2">Ysfricsl-2016a</strain>
        <tissue evidence="2">Blood</tissue>
    </source>
</reference>
<evidence type="ECO:0000256" key="1">
    <source>
        <dbReference type="SAM" id="MobiDB-lite"/>
    </source>
</evidence>
<feature type="compositionally biased region" description="Basic and acidic residues" evidence="1">
    <location>
        <begin position="59"/>
        <end position="70"/>
    </location>
</feature>
<organism evidence="2 3">
    <name type="scientific">Scophthalmus maximus</name>
    <name type="common">Turbot</name>
    <name type="synonym">Psetta maxima</name>
    <dbReference type="NCBI Taxonomy" id="52904"/>
    <lineage>
        <taxon>Eukaryota</taxon>
        <taxon>Metazoa</taxon>
        <taxon>Chordata</taxon>
        <taxon>Craniata</taxon>
        <taxon>Vertebrata</taxon>
        <taxon>Euteleostomi</taxon>
        <taxon>Actinopterygii</taxon>
        <taxon>Neopterygii</taxon>
        <taxon>Teleostei</taxon>
        <taxon>Neoteleostei</taxon>
        <taxon>Acanthomorphata</taxon>
        <taxon>Carangaria</taxon>
        <taxon>Pleuronectiformes</taxon>
        <taxon>Pleuronectoidei</taxon>
        <taxon>Scophthalmidae</taxon>
        <taxon>Scophthalmus</taxon>
    </lineage>
</organism>
<comment type="caution">
    <text evidence="2">The sequence shown here is derived from an EMBL/GenBank/DDBJ whole genome shotgun (WGS) entry which is preliminary data.</text>
</comment>
<name>A0A6A4SHZ2_SCOMX</name>
<evidence type="ECO:0000313" key="3">
    <source>
        <dbReference type="Proteomes" id="UP000438429"/>
    </source>
</evidence>
<evidence type="ECO:0000313" key="2">
    <source>
        <dbReference type="EMBL" id="KAF0032129.1"/>
    </source>
</evidence>
<feature type="region of interest" description="Disordered" evidence="1">
    <location>
        <begin position="1"/>
        <end position="128"/>
    </location>
</feature>
<proteinExistence type="predicted"/>
<gene>
    <name evidence="2" type="ORF">F2P81_016684</name>
</gene>
<sequence>MAKRYDRPPTEDEVLVDQPTLEKAMRQPRPRDTGTGDASTRTLMLEQEMHQTRPPMLEQEMRQPRPRDTGTGDASTRTLMLEQEMRQPRPRDTGTGDASTRTPDAGTGEASAKTPDAGTGSQVWTENNSELYDIPVNVQRHRHISENQNRFPVSPPPMYTVNNLHYKAHS</sequence>